<dbReference type="InterPro" id="IPR018713">
    <property type="entry name" value="MPAB/Lcp_cat_dom"/>
</dbReference>
<organism evidence="4 5">
    <name type="scientific">Dioszegia hungarica</name>
    <dbReference type="NCBI Taxonomy" id="4972"/>
    <lineage>
        <taxon>Eukaryota</taxon>
        <taxon>Fungi</taxon>
        <taxon>Dikarya</taxon>
        <taxon>Basidiomycota</taxon>
        <taxon>Agaricomycotina</taxon>
        <taxon>Tremellomycetes</taxon>
        <taxon>Tremellales</taxon>
        <taxon>Bulleribasidiaceae</taxon>
        <taxon>Dioszegia</taxon>
    </lineage>
</organism>
<dbReference type="EMBL" id="JAKWFO010000004">
    <property type="protein sequence ID" value="KAI9637224.1"/>
    <property type="molecule type" value="Genomic_DNA"/>
</dbReference>
<feature type="region of interest" description="Disordered" evidence="1">
    <location>
        <begin position="116"/>
        <end position="139"/>
    </location>
</feature>
<dbReference type="PANTHER" id="PTHR37539:SF1">
    <property type="entry name" value="ER-BOUND OXYGENASE MPAB_MPAB'_RUBBER OXYGENASE CATALYTIC DOMAIN-CONTAINING PROTEIN"/>
    <property type="match status" value="1"/>
</dbReference>
<evidence type="ECO:0000259" key="3">
    <source>
        <dbReference type="Pfam" id="PF09995"/>
    </source>
</evidence>
<dbReference type="GO" id="GO:0016491">
    <property type="term" value="F:oxidoreductase activity"/>
    <property type="evidence" value="ECO:0007669"/>
    <property type="project" value="InterPro"/>
</dbReference>
<comment type="caution">
    <text evidence="4">The sequence shown here is derived from an EMBL/GenBank/DDBJ whole genome shotgun (WGS) entry which is preliminary data.</text>
</comment>
<dbReference type="AlphaFoldDB" id="A0AA38HE71"/>
<dbReference type="InterPro" id="IPR037473">
    <property type="entry name" value="Lcp-like"/>
</dbReference>
<keyword evidence="5" id="KW-1185">Reference proteome</keyword>
<evidence type="ECO:0000256" key="1">
    <source>
        <dbReference type="SAM" id="MobiDB-lite"/>
    </source>
</evidence>
<evidence type="ECO:0000313" key="4">
    <source>
        <dbReference type="EMBL" id="KAI9637224.1"/>
    </source>
</evidence>
<dbReference type="RefSeq" id="XP_052947001.1">
    <property type="nucleotide sequence ID" value="XM_053092289.1"/>
</dbReference>
<feature type="compositionally biased region" description="Polar residues" evidence="1">
    <location>
        <begin position="128"/>
        <end position="137"/>
    </location>
</feature>
<keyword evidence="2" id="KW-1133">Transmembrane helix</keyword>
<dbReference type="GeneID" id="77731494"/>
<keyword evidence="2" id="KW-0472">Membrane</keyword>
<dbReference type="Pfam" id="PF09995">
    <property type="entry name" value="MPAB_Lcp_cat"/>
    <property type="match status" value="1"/>
</dbReference>
<feature type="transmembrane region" description="Helical" evidence="2">
    <location>
        <begin position="496"/>
        <end position="520"/>
    </location>
</feature>
<dbReference type="PANTHER" id="PTHR37539">
    <property type="entry name" value="SECRETED PROTEIN-RELATED"/>
    <property type="match status" value="1"/>
</dbReference>
<proteinExistence type="predicted"/>
<feature type="domain" description="ER-bound oxygenase mpaB/mpaB'/Rubber oxygenase catalytic" evidence="3">
    <location>
        <begin position="152"/>
        <end position="391"/>
    </location>
</feature>
<reference evidence="4" key="1">
    <citation type="journal article" date="2022" name="G3 (Bethesda)">
        <title>High quality genome of the basidiomycete yeast Dioszegia hungarica PDD-24b-2 isolated from cloud water.</title>
        <authorList>
            <person name="Jarrige D."/>
            <person name="Haridas S."/>
            <person name="Bleykasten-Grosshans C."/>
            <person name="Joly M."/>
            <person name="Nadalig T."/>
            <person name="Sancelme M."/>
            <person name="Vuilleumier S."/>
            <person name="Grigoriev I.V."/>
            <person name="Amato P."/>
            <person name="Bringel F."/>
        </authorList>
    </citation>
    <scope>NUCLEOTIDE SEQUENCE</scope>
    <source>
        <strain evidence="4">PDD-24b-2</strain>
    </source>
</reference>
<keyword evidence="2" id="KW-0812">Transmembrane</keyword>
<accession>A0AA38HE71</accession>
<sequence length="525" mass="59019">MRSDAFAIGDLPVGAAASARPIFDSQELESTPIGTIIAPLGDYVLVWDEDCLPPSKLEPWRHMADPLADDVVRTLGLKAGQDGLQRILEHLKLPESEQSESIKEFWAQIARDPPPGVSAVPSHDKTYTPRSTLATPNYTPPPTLAEGQAIFWRYSVQIFSALLHFSLAGGFSANRVMNVLRETSYLTGESRDRTYKRLLETTQAIMDYMNDMTPVTGTGWMSAIRVRLLHASVRVRIAAGMGMKKVYDDKVDGIPINQEDMLATLGSFAIAPLWSLRRMGFKLSSEEEAAYVATWRHIGYYLGIPSDKLAQHYSTVQRAEKLFVSNTMHLFNLDYITDDYRSTHTYRLLASVSNRPPRYNKVESSLAMSRFLLGDGLADRLALPPTPRLSAIKMHAGFWAERGMKAFGRAYRVGWEVKRIEMTRMLVLMIVCWQLGDRRTKFTIKEFAEELDKLDIPREKGEVKEQKEVNPDDDELDPEVRMGPEAGKAIVKRWKWLLIEMGAVVGGVGLGLAGVGYFAVRRYLL</sequence>
<dbReference type="Proteomes" id="UP001164286">
    <property type="component" value="Unassembled WGS sequence"/>
</dbReference>
<evidence type="ECO:0000313" key="5">
    <source>
        <dbReference type="Proteomes" id="UP001164286"/>
    </source>
</evidence>
<protein>
    <recommendedName>
        <fullName evidence="3">ER-bound oxygenase mpaB/mpaB'/Rubber oxygenase catalytic domain-containing protein</fullName>
    </recommendedName>
</protein>
<name>A0AA38HE71_9TREE</name>
<evidence type="ECO:0000256" key="2">
    <source>
        <dbReference type="SAM" id="Phobius"/>
    </source>
</evidence>
<gene>
    <name evidence="4" type="ORF">MKK02DRAFT_43144</name>
</gene>